<reference evidence="1" key="2">
    <citation type="journal article" date="2015" name="Fish Shellfish Immunol.">
        <title>Early steps in the European eel (Anguilla anguilla)-Vibrio vulnificus interaction in the gills: Role of the RtxA13 toxin.</title>
        <authorList>
            <person name="Callol A."/>
            <person name="Pajuelo D."/>
            <person name="Ebbesson L."/>
            <person name="Teles M."/>
            <person name="MacKenzie S."/>
            <person name="Amaro C."/>
        </authorList>
    </citation>
    <scope>NUCLEOTIDE SEQUENCE</scope>
</reference>
<name>A0A0E9UXZ1_ANGAN</name>
<accession>A0A0E9UXZ1</accession>
<evidence type="ECO:0000313" key="1">
    <source>
        <dbReference type="EMBL" id="JAH70626.1"/>
    </source>
</evidence>
<dbReference type="EMBL" id="GBXM01037951">
    <property type="protein sequence ID" value="JAH70626.1"/>
    <property type="molecule type" value="Transcribed_RNA"/>
</dbReference>
<organism evidence="1">
    <name type="scientific">Anguilla anguilla</name>
    <name type="common">European freshwater eel</name>
    <name type="synonym">Muraena anguilla</name>
    <dbReference type="NCBI Taxonomy" id="7936"/>
    <lineage>
        <taxon>Eukaryota</taxon>
        <taxon>Metazoa</taxon>
        <taxon>Chordata</taxon>
        <taxon>Craniata</taxon>
        <taxon>Vertebrata</taxon>
        <taxon>Euteleostomi</taxon>
        <taxon>Actinopterygii</taxon>
        <taxon>Neopterygii</taxon>
        <taxon>Teleostei</taxon>
        <taxon>Anguilliformes</taxon>
        <taxon>Anguillidae</taxon>
        <taxon>Anguilla</taxon>
    </lineage>
</organism>
<sequence>MTILHNNKLTAVQK</sequence>
<proteinExistence type="predicted"/>
<protein>
    <submittedName>
        <fullName evidence="1">Uncharacterized protein</fullName>
    </submittedName>
</protein>
<reference evidence="1" key="1">
    <citation type="submission" date="2014-11" db="EMBL/GenBank/DDBJ databases">
        <authorList>
            <person name="Amaro Gonzalez C."/>
        </authorList>
    </citation>
    <scope>NUCLEOTIDE SEQUENCE</scope>
</reference>